<dbReference type="SUPFAM" id="SSF52540">
    <property type="entry name" value="P-loop containing nucleoside triphosphate hydrolases"/>
    <property type="match status" value="1"/>
</dbReference>
<evidence type="ECO:0000256" key="2">
    <source>
        <dbReference type="ARBA" id="ARBA00023134"/>
    </source>
</evidence>
<feature type="domain" description="Dynamin-type G" evidence="4">
    <location>
        <begin position="37"/>
        <end position="321"/>
    </location>
</feature>
<dbReference type="GO" id="GO:0005525">
    <property type="term" value="F:GTP binding"/>
    <property type="evidence" value="ECO:0007669"/>
    <property type="project" value="InterPro"/>
</dbReference>
<dbReference type="Proteomes" id="UP000250140">
    <property type="component" value="Unassembled WGS sequence"/>
</dbReference>
<dbReference type="GO" id="GO:0048312">
    <property type="term" value="P:intracellular distribution of mitochondria"/>
    <property type="evidence" value="ECO:0007669"/>
    <property type="project" value="TreeGrafter"/>
</dbReference>
<dbReference type="PANTHER" id="PTHR11566:SF149">
    <property type="entry name" value="GTPASE, PUTATIVE (AFU_ORTHOLOGUE AFUA_6G11890)-RELATED"/>
    <property type="match status" value="1"/>
</dbReference>
<dbReference type="InterPro" id="IPR022812">
    <property type="entry name" value="Dynamin"/>
</dbReference>
<dbReference type="GO" id="GO:0016559">
    <property type="term" value="P:peroxisome fission"/>
    <property type="evidence" value="ECO:0007669"/>
    <property type="project" value="TreeGrafter"/>
</dbReference>
<dbReference type="EMBL" id="KV750430">
    <property type="protein sequence ID" value="OCL04807.1"/>
    <property type="molecule type" value="Genomic_DNA"/>
</dbReference>
<dbReference type="CDD" id="cd08771">
    <property type="entry name" value="DLP_1"/>
    <property type="match status" value="1"/>
</dbReference>
<gene>
    <name evidence="5" type="ORF">AOQ84DRAFT_415340</name>
</gene>
<feature type="domain" description="GED" evidence="3">
    <location>
        <begin position="609"/>
        <end position="700"/>
    </location>
</feature>
<dbReference type="InterPro" id="IPR030381">
    <property type="entry name" value="G_DYNAMIN_dom"/>
</dbReference>
<proteinExistence type="predicted"/>
<sequence>MAAPQLGQITVERLQSHSSLTLLDDIDKLRSQGISHYVHLPQLIVCGDQSSGKSSVLEALSGIPFPAKDNLCTRFATEVILRRNADASASVAIVPGSSRTEEEAAKLLSFRRTLHALDAFPALVDETKDLMGVGDSSKAFSADVLRIEISGPTQPQLTIVDLPGLIHSENKLQSAADIQIVQDMVYGYMANRRSIILAVVSAKNDYANQIVLKLARQVDPRGQRTMGIITKPDTLSSGSESEMAFVNLAQNMDVEFRLGWHVLKNRSYETREFSLEARDDSEKQFFDQGIWKALPRELLGISTLRERLSRILVDQITSELPALLQDIEENISACQATLAKLGPARASLDSQRLFLLQISQEFQAISKAALDGIYEHAFFGEPRSPDGYSKRLRAVVQNLNLEFAAIMRLQGQHRRISSELSSTANSAGGRETISRKDFITEIQELLDITRGRELPGMFNPLIVGDLFYEQSQPWRKLASQHIKTVWDATRGFIILLLSHLSEESTAGAFLMTHIESLLTERLRMANLKLDEILKPYERGHPITYNHYFTETIQRVKQKRYEEEIARNLRKFYGLTEGTFHTTSVKSVQLPNLLTALTQRSEPNMDRYACSEILDCMEAYYKVALKLTVDNVAIQAVENCLLSGINDVISPSSIMQMDKELVYRIAGESQQNQGLRLKMQRKLKILQAGLEVCGVYMKGKCEIAPHCMQVTLN</sequence>
<keyword evidence="2" id="KW-0342">GTP-binding</keyword>
<dbReference type="InterPro" id="IPR020850">
    <property type="entry name" value="GED_dom"/>
</dbReference>
<dbReference type="Gene3D" id="3.40.50.300">
    <property type="entry name" value="P-loop containing nucleotide triphosphate hydrolases"/>
    <property type="match status" value="1"/>
</dbReference>
<dbReference type="GO" id="GO:0005739">
    <property type="term" value="C:mitochondrion"/>
    <property type="evidence" value="ECO:0007669"/>
    <property type="project" value="TreeGrafter"/>
</dbReference>
<evidence type="ECO:0000259" key="3">
    <source>
        <dbReference type="PROSITE" id="PS51388"/>
    </source>
</evidence>
<dbReference type="PROSITE" id="PS51718">
    <property type="entry name" value="G_DYNAMIN_2"/>
    <property type="match status" value="1"/>
</dbReference>
<evidence type="ECO:0000313" key="5">
    <source>
        <dbReference type="EMBL" id="OCL04807.1"/>
    </source>
</evidence>
<dbReference type="PRINTS" id="PR00195">
    <property type="entry name" value="DYNAMIN"/>
</dbReference>
<dbReference type="InterPro" id="IPR000375">
    <property type="entry name" value="Dynamin_stalk"/>
</dbReference>
<dbReference type="GO" id="GO:0003924">
    <property type="term" value="F:GTPase activity"/>
    <property type="evidence" value="ECO:0007669"/>
    <property type="project" value="InterPro"/>
</dbReference>
<dbReference type="GO" id="GO:0006897">
    <property type="term" value="P:endocytosis"/>
    <property type="evidence" value="ECO:0007669"/>
    <property type="project" value="TreeGrafter"/>
</dbReference>
<reference evidence="5 6" key="1">
    <citation type="journal article" date="2016" name="Nat. Commun.">
        <title>Ectomycorrhizal ecology is imprinted in the genome of the dominant symbiotic fungus Cenococcum geophilum.</title>
        <authorList>
            <consortium name="DOE Joint Genome Institute"/>
            <person name="Peter M."/>
            <person name="Kohler A."/>
            <person name="Ohm R.A."/>
            <person name="Kuo A."/>
            <person name="Krutzmann J."/>
            <person name="Morin E."/>
            <person name="Arend M."/>
            <person name="Barry K.W."/>
            <person name="Binder M."/>
            <person name="Choi C."/>
            <person name="Clum A."/>
            <person name="Copeland A."/>
            <person name="Grisel N."/>
            <person name="Haridas S."/>
            <person name="Kipfer T."/>
            <person name="LaButti K."/>
            <person name="Lindquist E."/>
            <person name="Lipzen A."/>
            <person name="Maire R."/>
            <person name="Meier B."/>
            <person name="Mihaltcheva S."/>
            <person name="Molinier V."/>
            <person name="Murat C."/>
            <person name="Poggeler S."/>
            <person name="Quandt C.A."/>
            <person name="Sperisen C."/>
            <person name="Tritt A."/>
            <person name="Tisserant E."/>
            <person name="Crous P.W."/>
            <person name="Henrissat B."/>
            <person name="Nehls U."/>
            <person name="Egli S."/>
            <person name="Spatafora J.W."/>
            <person name="Grigoriev I.V."/>
            <person name="Martin F.M."/>
        </authorList>
    </citation>
    <scope>NUCLEOTIDE SEQUENCE [LARGE SCALE GENOMIC DNA]</scope>
    <source>
        <strain evidence="5 6">CBS 207.34</strain>
    </source>
</reference>
<organism evidence="5 6">
    <name type="scientific">Glonium stellatum</name>
    <dbReference type="NCBI Taxonomy" id="574774"/>
    <lineage>
        <taxon>Eukaryota</taxon>
        <taxon>Fungi</taxon>
        <taxon>Dikarya</taxon>
        <taxon>Ascomycota</taxon>
        <taxon>Pezizomycotina</taxon>
        <taxon>Dothideomycetes</taxon>
        <taxon>Pleosporomycetidae</taxon>
        <taxon>Gloniales</taxon>
        <taxon>Gloniaceae</taxon>
        <taxon>Glonium</taxon>
    </lineage>
</organism>
<dbReference type="GO" id="GO:0005874">
    <property type="term" value="C:microtubule"/>
    <property type="evidence" value="ECO:0007669"/>
    <property type="project" value="TreeGrafter"/>
</dbReference>
<protein>
    <submittedName>
        <fullName evidence="5">Dynamin GTPase</fullName>
    </submittedName>
</protein>
<name>A0A8E2ETW1_9PEZI</name>
<dbReference type="InterPro" id="IPR045063">
    <property type="entry name" value="Dynamin_N"/>
</dbReference>
<dbReference type="GO" id="GO:0016020">
    <property type="term" value="C:membrane"/>
    <property type="evidence" value="ECO:0007669"/>
    <property type="project" value="TreeGrafter"/>
</dbReference>
<dbReference type="Pfam" id="PF00350">
    <property type="entry name" value="Dynamin_N"/>
    <property type="match status" value="1"/>
</dbReference>
<evidence type="ECO:0000259" key="4">
    <source>
        <dbReference type="PROSITE" id="PS51718"/>
    </source>
</evidence>
<accession>A0A8E2ETW1</accession>
<dbReference type="FunFam" id="3.40.50.300:FF:001425">
    <property type="entry name" value="Dynamin GTPase, putative"/>
    <property type="match status" value="1"/>
</dbReference>
<dbReference type="PROSITE" id="PS51388">
    <property type="entry name" value="GED"/>
    <property type="match status" value="1"/>
</dbReference>
<dbReference type="AlphaFoldDB" id="A0A8E2ETW1"/>
<dbReference type="GO" id="GO:0000266">
    <property type="term" value="P:mitochondrial fission"/>
    <property type="evidence" value="ECO:0007669"/>
    <property type="project" value="TreeGrafter"/>
</dbReference>
<dbReference type="OrthoDB" id="415706at2759"/>
<dbReference type="InterPro" id="IPR027417">
    <property type="entry name" value="P-loop_NTPase"/>
</dbReference>
<evidence type="ECO:0000313" key="6">
    <source>
        <dbReference type="Proteomes" id="UP000250140"/>
    </source>
</evidence>
<keyword evidence="6" id="KW-1185">Reference proteome</keyword>
<dbReference type="InterPro" id="IPR001401">
    <property type="entry name" value="Dynamin_GTPase"/>
</dbReference>
<dbReference type="GO" id="GO:0008017">
    <property type="term" value="F:microtubule binding"/>
    <property type="evidence" value="ECO:0007669"/>
    <property type="project" value="TreeGrafter"/>
</dbReference>
<dbReference type="Pfam" id="PF01031">
    <property type="entry name" value="Dynamin_M"/>
    <property type="match status" value="1"/>
</dbReference>
<evidence type="ECO:0000256" key="1">
    <source>
        <dbReference type="ARBA" id="ARBA00022741"/>
    </source>
</evidence>
<dbReference type="PANTHER" id="PTHR11566">
    <property type="entry name" value="DYNAMIN"/>
    <property type="match status" value="1"/>
</dbReference>
<keyword evidence="1" id="KW-0547">Nucleotide-binding</keyword>
<dbReference type="SMART" id="SM00053">
    <property type="entry name" value="DYNc"/>
    <property type="match status" value="1"/>
</dbReference>